<reference evidence="2 3" key="1">
    <citation type="submission" date="2018-08" db="EMBL/GenBank/DDBJ databases">
        <title>Genomic Encyclopedia of Archaeal and Bacterial Type Strains, Phase II (KMG-II): from individual species to whole genera.</title>
        <authorList>
            <person name="Goeker M."/>
        </authorList>
    </citation>
    <scope>NUCLEOTIDE SEQUENCE [LARGE SCALE GENOMIC DNA]</scope>
    <source>
        <strain evidence="2 3">DSM 2261</strain>
    </source>
</reference>
<feature type="compositionally biased region" description="Acidic residues" evidence="1">
    <location>
        <begin position="96"/>
        <end position="105"/>
    </location>
</feature>
<feature type="compositionally biased region" description="Polar residues" evidence="1">
    <location>
        <begin position="81"/>
        <end position="91"/>
    </location>
</feature>
<dbReference type="Proteomes" id="UP000256345">
    <property type="component" value="Unassembled WGS sequence"/>
</dbReference>
<sequence length="114" mass="12112">MKKLPALIATGVLSLWGCASISGNRPGDVLPLEDLLDETEVARRDRVGAPTVYNGEATGGAGYTVTTDDGRIWAPEVAPGNTVTRTQSDISRSLEEQDVQSEIIDEGPTREASQ</sequence>
<protein>
    <recommendedName>
        <fullName evidence="4">Lipoprotein</fullName>
    </recommendedName>
</protein>
<evidence type="ECO:0000313" key="2">
    <source>
        <dbReference type="EMBL" id="REG23591.1"/>
    </source>
</evidence>
<evidence type="ECO:0000313" key="3">
    <source>
        <dbReference type="Proteomes" id="UP000256345"/>
    </source>
</evidence>
<evidence type="ECO:0000256" key="1">
    <source>
        <dbReference type="SAM" id="MobiDB-lite"/>
    </source>
</evidence>
<comment type="caution">
    <text evidence="2">The sequence shown here is derived from an EMBL/GenBank/DDBJ whole genome shotgun (WGS) entry which is preliminary data.</text>
</comment>
<evidence type="ECO:0008006" key="4">
    <source>
        <dbReference type="Google" id="ProtNLM"/>
    </source>
</evidence>
<proteinExistence type="predicted"/>
<name>A0ABX9JP90_9BACT</name>
<keyword evidence="3" id="KW-1185">Reference proteome</keyword>
<accession>A0ABX9JP90</accession>
<dbReference type="EMBL" id="QUMU01000016">
    <property type="protein sequence ID" value="REG23591.1"/>
    <property type="molecule type" value="Genomic_DNA"/>
</dbReference>
<gene>
    <name evidence="2" type="ORF">ATI61_11661</name>
</gene>
<organism evidence="2 3">
    <name type="scientific">Archangium gephyra</name>
    <dbReference type="NCBI Taxonomy" id="48"/>
    <lineage>
        <taxon>Bacteria</taxon>
        <taxon>Pseudomonadati</taxon>
        <taxon>Myxococcota</taxon>
        <taxon>Myxococcia</taxon>
        <taxon>Myxococcales</taxon>
        <taxon>Cystobacterineae</taxon>
        <taxon>Archangiaceae</taxon>
        <taxon>Archangium</taxon>
    </lineage>
</organism>
<feature type="region of interest" description="Disordered" evidence="1">
    <location>
        <begin position="74"/>
        <end position="114"/>
    </location>
</feature>